<evidence type="ECO:0000313" key="1">
    <source>
        <dbReference type="EMBL" id="KAE8244595.1"/>
    </source>
</evidence>
<evidence type="ECO:0000313" key="2">
    <source>
        <dbReference type="Proteomes" id="UP000077521"/>
    </source>
</evidence>
<evidence type="ECO:0008006" key="3">
    <source>
        <dbReference type="Google" id="ProtNLM"/>
    </source>
</evidence>
<dbReference type="Gene3D" id="1.20.1280.140">
    <property type="match status" value="1"/>
</dbReference>
<dbReference type="InterPro" id="IPR021054">
    <property type="entry name" value="Cell_wall_mannoprotein_1"/>
</dbReference>
<dbReference type="PANTHER" id="PTHR38123:SF1">
    <property type="entry name" value="HYDROPHOBIC SURFACE BINDING PROTEIN"/>
    <property type="match status" value="1"/>
</dbReference>
<reference evidence="1" key="1">
    <citation type="submission" date="2016-04" db="EMBL/GenBank/DDBJ databases">
        <authorList>
            <person name="Nguyen H.D."/>
            <person name="Samba Siva P."/>
            <person name="Cullis J."/>
            <person name="Levesque C.A."/>
            <person name="Hambleton S."/>
        </authorList>
    </citation>
    <scope>NUCLEOTIDE SEQUENCE</scope>
    <source>
        <strain evidence="1">DAOMC 236416</strain>
    </source>
</reference>
<organism evidence="1 2">
    <name type="scientific">Tilletia indica</name>
    <dbReference type="NCBI Taxonomy" id="43049"/>
    <lineage>
        <taxon>Eukaryota</taxon>
        <taxon>Fungi</taxon>
        <taxon>Dikarya</taxon>
        <taxon>Basidiomycota</taxon>
        <taxon>Ustilaginomycotina</taxon>
        <taxon>Exobasidiomycetes</taxon>
        <taxon>Tilletiales</taxon>
        <taxon>Tilletiaceae</taxon>
        <taxon>Tilletia</taxon>
    </lineage>
</organism>
<dbReference type="Proteomes" id="UP000077521">
    <property type="component" value="Unassembled WGS sequence"/>
</dbReference>
<keyword evidence="2" id="KW-1185">Reference proteome</keyword>
<reference evidence="1" key="2">
    <citation type="journal article" date="2019" name="IMA Fungus">
        <title>Genome sequencing and comparison of five Tilletia species to identify candidate genes for the detection of regulated species infecting wheat.</title>
        <authorList>
            <person name="Nguyen H.D.T."/>
            <person name="Sultana T."/>
            <person name="Kesanakurti P."/>
            <person name="Hambleton S."/>
        </authorList>
    </citation>
    <scope>NUCLEOTIDE SEQUENCE</scope>
    <source>
        <strain evidence="1">DAOMC 236416</strain>
    </source>
</reference>
<comment type="caution">
    <text evidence="1">The sequence shown here is derived from an EMBL/GenBank/DDBJ whole genome shotgun (WGS) entry which is preliminary data.</text>
</comment>
<sequence>MQFATAFIAVSALVAGVAADYATVKTDVTKIQTDVAKLYQALKTTSGTSYSEALAIDSASKALVKDINTANTDAQAVSSVTTTQANALISILSKTYTNVSLASQRLITLEPAFKKLGVAGIAKTDVNNVASATKTFGATLVSKAPSASKSSASSLAAKYNKALASAVAAYASD</sequence>
<dbReference type="AlphaFoldDB" id="A0A177TAP6"/>
<gene>
    <name evidence="1" type="ORF">A4X13_0g6453</name>
</gene>
<dbReference type="OrthoDB" id="3485059at2759"/>
<accession>A0A177TAP6</accession>
<dbReference type="EMBL" id="LWDF02000617">
    <property type="protein sequence ID" value="KAE8244595.1"/>
    <property type="molecule type" value="Genomic_DNA"/>
</dbReference>
<dbReference type="GO" id="GO:0005576">
    <property type="term" value="C:extracellular region"/>
    <property type="evidence" value="ECO:0007669"/>
    <property type="project" value="TreeGrafter"/>
</dbReference>
<dbReference type="PANTHER" id="PTHR38123">
    <property type="entry name" value="CELL WALL SERINE-THREONINE-RICH GALACTOMANNOPROTEIN MP1 (AFU_ORTHOLOGUE AFUA_4G03240)"/>
    <property type="match status" value="1"/>
</dbReference>
<protein>
    <recommendedName>
        <fullName evidence="3">Hydrophobic surface binding protein A</fullName>
    </recommendedName>
</protein>
<proteinExistence type="predicted"/>
<dbReference type="Pfam" id="PF12296">
    <property type="entry name" value="HsbA"/>
    <property type="match status" value="1"/>
</dbReference>
<name>A0A177TAP6_9BASI</name>